<accession>A0A915ASF3</accession>
<dbReference type="WBParaSite" id="PgR015_g075_t01">
    <property type="protein sequence ID" value="PgR015_g075_t01"/>
    <property type="gene ID" value="PgR015_g075"/>
</dbReference>
<sequence>MLIHNFDLKQIISTKRRSATIPTRNAIYVRSGLVVAFLLYKPSW</sequence>
<keyword evidence="1" id="KW-1185">Reference proteome</keyword>
<dbReference type="AlphaFoldDB" id="A0A915ASF3"/>
<evidence type="ECO:0000313" key="1">
    <source>
        <dbReference type="Proteomes" id="UP000887569"/>
    </source>
</evidence>
<name>A0A915ASF3_PARUN</name>
<reference evidence="2" key="1">
    <citation type="submission" date="2022-11" db="UniProtKB">
        <authorList>
            <consortium name="WormBaseParasite"/>
        </authorList>
    </citation>
    <scope>IDENTIFICATION</scope>
</reference>
<evidence type="ECO:0000313" key="2">
    <source>
        <dbReference type="WBParaSite" id="PgR015_g075_t01"/>
    </source>
</evidence>
<organism evidence="1 2">
    <name type="scientific">Parascaris univalens</name>
    <name type="common">Nematode worm</name>
    <dbReference type="NCBI Taxonomy" id="6257"/>
    <lineage>
        <taxon>Eukaryota</taxon>
        <taxon>Metazoa</taxon>
        <taxon>Ecdysozoa</taxon>
        <taxon>Nematoda</taxon>
        <taxon>Chromadorea</taxon>
        <taxon>Rhabditida</taxon>
        <taxon>Spirurina</taxon>
        <taxon>Ascaridomorpha</taxon>
        <taxon>Ascaridoidea</taxon>
        <taxon>Ascarididae</taxon>
        <taxon>Parascaris</taxon>
    </lineage>
</organism>
<protein>
    <submittedName>
        <fullName evidence="2">Uncharacterized protein</fullName>
    </submittedName>
</protein>
<dbReference type="Proteomes" id="UP000887569">
    <property type="component" value="Unplaced"/>
</dbReference>
<proteinExistence type="predicted"/>